<feature type="chain" id="PRO_5046377517" description="Peptidylprolyl isomerase" evidence="1">
    <location>
        <begin position="25"/>
        <end position="312"/>
    </location>
</feature>
<dbReference type="PROSITE" id="PS51257">
    <property type="entry name" value="PROKAR_LIPOPROTEIN"/>
    <property type="match status" value="1"/>
</dbReference>
<dbReference type="SUPFAM" id="SSF54534">
    <property type="entry name" value="FKBP-like"/>
    <property type="match status" value="1"/>
</dbReference>
<evidence type="ECO:0000313" key="3">
    <source>
        <dbReference type="Proteomes" id="UP001501594"/>
    </source>
</evidence>
<dbReference type="Gene3D" id="3.10.50.40">
    <property type="match status" value="1"/>
</dbReference>
<dbReference type="Proteomes" id="UP001501594">
    <property type="component" value="Unassembled WGS sequence"/>
</dbReference>
<evidence type="ECO:0000256" key="1">
    <source>
        <dbReference type="SAM" id="SignalP"/>
    </source>
</evidence>
<gene>
    <name evidence="2" type="ORF">GCM10022256_02580</name>
</gene>
<name>A0ABP8DXC9_9MICO</name>
<evidence type="ECO:0008006" key="4">
    <source>
        <dbReference type="Google" id="ProtNLM"/>
    </source>
</evidence>
<feature type="signal peptide" evidence="1">
    <location>
        <begin position="1"/>
        <end position="24"/>
    </location>
</feature>
<keyword evidence="3" id="KW-1185">Reference proteome</keyword>
<protein>
    <recommendedName>
        <fullName evidence="4">Peptidylprolyl isomerase</fullName>
    </recommendedName>
</protein>
<dbReference type="EMBL" id="BAABAU010000001">
    <property type="protein sequence ID" value="GAA4264646.1"/>
    <property type="molecule type" value="Genomic_DNA"/>
</dbReference>
<proteinExistence type="predicted"/>
<keyword evidence="1" id="KW-0732">Signal</keyword>
<sequence>MRKLPALIVVAGLLATLTACSTSAAPGSAGCTTPASGEASSVVEATGAFGSKPKVTIPTPLNTRHTEVSTLVEGDGRVLTDGTPALIEYTIYSGSTGKVLSSSSYSDPTAPVTVGATKGGPIIDALECSRVGSRIAVAVKASDLSSTASTKKNEKSGPADVAVIDIVKAFLPRADGALQLGVNNMPAVVTAANGAPGISIPDIKAPTREKVQVVRKGSGKTLTKKDTAILQYTAVDWPAPGTGAKPTVQGSTWTDGDSANPIPLGSTDVPAQIRSALIGKTVGSQVMVVTPPTSASGSSTTYVYVFDVLGAL</sequence>
<accession>A0ABP8DXC9</accession>
<reference evidence="3" key="1">
    <citation type="journal article" date="2019" name="Int. J. Syst. Evol. Microbiol.">
        <title>The Global Catalogue of Microorganisms (GCM) 10K type strain sequencing project: providing services to taxonomists for standard genome sequencing and annotation.</title>
        <authorList>
            <consortium name="The Broad Institute Genomics Platform"/>
            <consortium name="The Broad Institute Genome Sequencing Center for Infectious Disease"/>
            <person name="Wu L."/>
            <person name="Ma J."/>
        </authorList>
    </citation>
    <scope>NUCLEOTIDE SEQUENCE [LARGE SCALE GENOMIC DNA]</scope>
    <source>
        <strain evidence="3">JCM 17442</strain>
    </source>
</reference>
<evidence type="ECO:0000313" key="2">
    <source>
        <dbReference type="EMBL" id="GAA4264646.1"/>
    </source>
</evidence>
<comment type="caution">
    <text evidence="2">The sequence shown here is derived from an EMBL/GenBank/DDBJ whole genome shotgun (WGS) entry which is preliminary data.</text>
</comment>
<dbReference type="InterPro" id="IPR046357">
    <property type="entry name" value="PPIase_dom_sf"/>
</dbReference>
<dbReference type="RefSeq" id="WP_344793234.1">
    <property type="nucleotide sequence ID" value="NZ_BAABAU010000001.1"/>
</dbReference>
<organism evidence="2 3">
    <name type="scientific">Frondihabitans peucedani</name>
    <dbReference type="NCBI Taxonomy" id="598626"/>
    <lineage>
        <taxon>Bacteria</taxon>
        <taxon>Bacillati</taxon>
        <taxon>Actinomycetota</taxon>
        <taxon>Actinomycetes</taxon>
        <taxon>Micrococcales</taxon>
        <taxon>Microbacteriaceae</taxon>
        <taxon>Frondihabitans</taxon>
    </lineage>
</organism>